<accession>I4B625</accession>
<dbReference type="AlphaFoldDB" id="I4B625"/>
<proteinExistence type="predicted"/>
<dbReference type="EMBL" id="CP002959">
    <property type="protein sequence ID" value="AFM12732.1"/>
    <property type="molecule type" value="Genomic_DNA"/>
</dbReference>
<feature type="domain" description="Cyclic nucleotide-binding" evidence="1">
    <location>
        <begin position="1"/>
        <end position="88"/>
    </location>
</feature>
<gene>
    <name evidence="2" type="ordered locus">Turpa_2086</name>
</gene>
<evidence type="ECO:0000313" key="3">
    <source>
        <dbReference type="Proteomes" id="UP000006048"/>
    </source>
</evidence>
<dbReference type="STRING" id="869212.Turpa_2086"/>
<dbReference type="KEGG" id="tpx:Turpa_2086"/>
<evidence type="ECO:0000313" key="2">
    <source>
        <dbReference type="EMBL" id="AFM12732.1"/>
    </source>
</evidence>
<dbReference type="InterPro" id="IPR018488">
    <property type="entry name" value="cNMP-bd_CS"/>
</dbReference>
<dbReference type="OrthoDB" id="341747at2"/>
<organism evidence="2 3">
    <name type="scientific">Turneriella parva (strain ATCC BAA-1111 / DSM 21527 / NCTC 11395 / H)</name>
    <name type="common">Leptospira parva</name>
    <dbReference type="NCBI Taxonomy" id="869212"/>
    <lineage>
        <taxon>Bacteria</taxon>
        <taxon>Pseudomonadati</taxon>
        <taxon>Spirochaetota</taxon>
        <taxon>Spirochaetia</taxon>
        <taxon>Leptospirales</taxon>
        <taxon>Leptospiraceae</taxon>
        <taxon>Turneriella</taxon>
    </lineage>
</organism>
<dbReference type="RefSeq" id="WP_014803238.1">
    <property type="nucleotide sequence ID" value="NC_018020.1"/>
</dbReference>
<name>I4B625_TURPD</name>
<dbReference type="InterPro" id="IPR000595">
    <property type="entry name" value="cNMP-bd_dom"/>
</dbReference>
<dbReference type="SMART" id="SM00100">
    <property type="entry name" value="cNMP"/>
    <property type="match status" value="1"/>
</dbReference>
<dbReference type="InterPro" id="IPR014710">
    <property type="entry name" value="RmlC-like_jellyroll"/>
</dbReference>
<dbReference type="HOGENOM" id="CLU_075053_16_4_12"/>
<dbReference type="Proteomes" id="UP000006048">
    <property type="component" value="Chromosome"/>
</dbReference>
<protein>
    <submittedName>
        <fullName evidence="2">Transcriptional regulator, Crp/Fnr family</fullName>
    </submittedName>
</protein>
<keyword evidence="3" id="KW-1185">Reference proteome</keyword>
<dbReference type="PANTHER" id="PTHR23011">
    <property type="entry name" value="CYCLIC NUCLEOTIDE-BINDING DOMAIN CONTAINING PROTEIN"/>
    <property type="match status" value="1"/>
</dbReference>
<reference evidence="2 3" key="1">
    <citation type="submission" date="2012-06" db="EMBL/GenBank/DDBJ databases">
        <title>The complete chromosome of genome of Turneriella parva DSM 21527.</title>
        <authorList>
            <consortium name="US DOE Joint Genome Institute (JGI-PGF)"/>
            <person name="Lucas S."/>
            <person name="Han J."/>
            <person name="Lapidus A."/>
            <person name="Bruce D."/>
            <person name="Goodwin L."/>
            <person name="Pitluck S."/>
            <person name="Peters L."/>
            <person name="Kyrpides N."/>
            <person name="Mavromatis K."/>
            <person name="Ivanova N."/>
            <person name="Mikhailova N."/>
            <person name="Chertkov O."/>
            <person name="Detter J.C."/>
            <person name="Tapia R."/>
            <person name="Han C."/>
            <person name="Land M."/>
            <person name="Hauser L."/>
            <person name="Markowitz V."/>
            <person name="Cheng J.-F."/>
            <person name="Hugenholtz P."/>
            <person name="Woyke T."/>
            <person name="Wu D."/>
            <person name="Gronow S."/>
            <person name="Wellnitz S."/>
            <person name="Brambilla E."/>
            <person name="Klenk H.-P."/>
            <person name="Eisen J.A."/>
        </authorList>
    </citation>
    <scope>NUCLEOTIDE SEQUENCE [LARGE SCALE GENOMIC DNA]</scope>
    <source>
        <strain evidence="3">ATCC BAA-1111 / DSM 21527 / NCTC 11395 / H</strain>
    </source>
</reference>
<dbReference type="PROSITE" id="PS00889">
    <property type="entry name" value="CNMP_BINDING_2"/>
    <property type="match status" value="1"/>
</dbReference>
<dbReference type="PANTHER" id="PTHR23011:SF28">
    <property type="entry name" value="CYCLIC NUCLEOTIDE-BINDING DOMAIN CONTAINING PROTEIN"/>
    <property type="match status" value="1"/>
</dbReference>
<dbReference type="SUPFAM" id="SSF51206">
    <property type="entry name" value="cAMP-binding domain-like"/>
    <property type="match status" value="1"/>
</dbReference>
<sequence>MSEAQKIQPVRLIHGKYVFREGDPSDGFMYFIFSGDIEISKSGLGTLRTLSQGHFFGEMALIRANPRSASARVLSSEAKLGRIDIKTFAWLAKTNPGFLANLIGVVAKRAARAMKKVHDHV</sequence>
<dbReference type="CDD" id="cd00038">
    <property type="entry name" value="CAP_ED"/>
    <property type="match status" value="1"/>
</dbReference>
<dbReference type="PROSITE" id="PS50042">
    <property type="entry name" value="CNMP_BINDING_3"/>
    <property type="match status" value="1"/>
</dbReference>
<dbReference type="Gene3D" id="2.60.120.10">
    <property type="entry name" value="Jelly Rolls"/>
    <property type="match status" value="1"/>
</dbReference>
<dbReference type="Pfam" id="PF00027">
    <property type="entry name" value="cNMP_binding"/>
    <property type="match status" value="1"/>
</dbReference>
<evidence type="ECO:0000259" key="1">
    <source>
        <dbReference type="PROSITE" id="PS50042"/>
    </source>
</evidence>
<dbReference type="InterPro" id="IPR018490">
    <property type="entry name" value="cNMP-bd_dom_sf"/>
</dbReference>